<dbReference type="GO" id="GO:0006508">
    <property type="term" value="P:proteolysis"/>
    <property type="evidence" value="ECO:0007669"/>
    <property type="project" value="UniProtKB-KW"/>
</dbReference>
<dbReference type="GO" id="GO:0004252">
    <property type="term" value="F:serine-type endopeptidase activity"/>
    <property type="evidence" value="ECO:0007669"/>
    <property type="project" value="UniProtKB-UniRule"/>
</dbReference>
<dbReference type="Gene3D" id="3.40.50.200">
    <property type="entry name" value="Peptidase S8/S53 domain"/>
    <property type="match status" value="1"/>
</dbReference>
<dbReference type="Gene3D" id="2.60.120.1290">
    <property type="match status" value="1"/>
</dbReference>
<dbReference type="InterPro" id="IPR050131">
    <property type="entry name" value="Peptidase_S8_subtilisin-like"/>
</dbReference>
<keyword evidence="4 5" id="KW-0720">Serine protease</keyword>
<reference evidence="7 8" key="1">
    <citation type="journal article" date="2019" name="Int. J. Syst. Evol. Microbiol.">
        <title>Capsulimonas corticalis gen. nov., sp. nov., an aerobic capsulated bacterium, of a novel bacterial order, Capsulimonadales ord. nov., of the class Armatimonadia of the phylum Armatimonadetes.</title>
        <authorList>
            <person name="Li J."/>
            <person name="Kudo C."/>
            <person name="Tonouchi A."/>
        </authorList>
    </citation>
    <scope>NUCLEOTIDE SEQUENCE [LARGE SCALE GENOMIC DNA]</scope>
    <source>
        <strain evidence="7 8">AX-7</strain>
    </source>
</reference>
<name>A0A402CTY8_9BACT</name>
<feature type="active site" description="Charge relay system" evidence="5">
    <location>
        <position position="274"/>
    </location>
</feature>
<evidence type="ECO:0000256" key="4">
    <source>
        <dbReference type="ARBA" id="ARBA00022825"/>
    </source>
</evidence>
<dbReference type="InterPro" id="IPR023827">
    <property type="entry name" value="Peptidase_S8_Asp-AS"/>
</dbReference>
<dbReference type="AlphaFoldDB" id="A0A402CTY8"/>
<dbReference type="RefSeq" id="WP_119320850.1">
    <property type="nucleotide sequence ID" value="NZ_AP025739.1"/>
</dbReference>
<feature type="active site" description="Charge relay system" evidence="5">
    <location>
        <position position="629"/>
    </location>
</feature>
<dbReference type="PROSITE" id="PS00136">
    <property type="entry name" value="SUBTILASE_ASP"/>
    <property type="match status" value="1"/>
</dbReference>
<gene>
    <name evidence="7" type="ORF">CCAX7_008420</name>
</gene>
<dbReference type="PROSITE" id="PS00137">
    <property type="entry name" value="SUBTILASE_HIS"/>
    <property type="match status" value="1"/>
</dbReference>
<sequence>MTPRFLFSLAVLLTAPAAHAAPALRVPYPNLDAGIRKVTARGGEGTAKIAPELRLLANQFRAAKPAAPDTFVYSKAQLLSRFGIDGSEAEPQVNVALTVAADTGDAALSALGARIYEHSASNTVCARVSVSKIPDLAMESSVYAIRLARSAEYPPVPPSSLRPRIRPFTTSRGGEADAVAFDHQGLTGKGVIVGVVDSGIDWRHADFRRADGSTRILALWDMTDNSWKTSKGKIGSKPPVVGDKEIIGTLYTRAQIDAALGKSGDVKSVDHEGHGTACAGTAAGSGADFPGVAPDADLIVVKAGENGANPFYFLGTQFIADQAKALGEPCVISQSFGSNDTAHDGDSLEEQAMNEIAAPGKAGICICVAAGNDGLSSSHASGRFGALQDGQADIESRPIQLFVDQPTLLDAYFKAGDEWGLAVAGLDKYLIDKAGKPVFFYVARTGKGIKGVTSATPSAPKSFAAFFKTVELDTVSNGQEDHLSIPLEPGSYLIYGFGASAKVTDGAFHLYLPFPGNASFGDGADKHAMVAAPGTASNVITVGSYNIRKSWRNAASKTTSYNLPVGDISDYSSPGFRRDGVVKPEIAAPGAYAISPLAQGSKMSLGADGKPDTASLTPDKQHLAWSGTSAACPYTAGVIALMLQKNPTLDEAQIRKILTGAAQHDDFTGAVPNNLWGYGKLAPAAALTATPAAPDSASSGKMGQPQ</sequence>
<organism evidence="7 8">
    <name type="scientific">Capsulimonas corticalis</name>
    <dbReference type="NCBI Taxonomy" id="2219043"/>
    <lineage>
        <taxon>Bacteria</taxon>
        <taxon>Bacillati</taxon>
        <taxon>Armatimonadota</taxon>
        <taxon>Armatimonadia</taxon>
        <taxon>Capsulimonadales</taxon>
        <taxon>Capsulimonadaceae</taxon>
        <taxon>Capsulimonas</taxon>
    </lineage>
</organism>
<keyword evidence="2 5" id="KW-0645">Protease</keyword>
<evidence type="ECO:0000313" key="8">
    <source>
        <dbReference type="Proteomes" id="UP000287394"/>
    </source>
</evidence>
<evidence type="ECO:0000256" key="5">
    <source>
        <dbReference type="PROSITE-ProRule" id="PRU01240"/>
    </source>
</evidence>
<evidence type="ECO:0000256" key="6">
    <source>
        <dbReference type="RuleBase" id="RU003355"/>
    </source>
</evidence>
<protein>
    <submittedName>
        <fullName evidence="7">Uncharacterized protein</fullName>
    </submittedName>
</protein>
<dbReference type="PANTHER" id="PTHR43806:SF11">
    <property type="entry name" value="CEREVISIN-RELATED"/>
    <property type="match status" value="1"/>
</dbReference>
<dbReference type="InterPro" id="IPR023828">
    <property type="entry name" value="Peptidase_S8_Ser-AS"/>
</dbReference>
<dbReference type="FunCoup" id="A0A402CTY8">
    <property type="interactions" value="18"/>
</dbReference>
<dbReference type="InterPro" id="IPR015500">
    <property type="entry name" value="Peptidase_S8_subtilisin-rel"/>
</dbReference>
<accession>A0A402CTY8</accession>
<dbReference type="PANTHER" id="PTHR43806">
    <property type="entry name" value="PEPTIDASE S8"/>
    <property type="match status" value="1"/>
</dbReference>
<dbReference type="EMBL" id="AP025739">
    <property type="protein sequence ID" value="BDI28791.1"/>
    <property type="molecule type" value="Genomic_DNA"/>
</dbReference>
<dbReference type="PROSITE" id="PS00138">
    <property type="entry name" value="SUBTILASE_SER"/>
    <property type="match status" value="1"/>
</dbReference>
<evidence type="ECO:0000256" key="3">
    <source>
        <dbReference type="ARBA" id="ARBA00022801"/>
    </source>
</evidence>
<keyword evidence="3 5" id="KW-0378">Hydrolase</keyword>
<feature type="active site" description="Charge relay system" evidence="5">
    <location>
        <position position="197"/>
    </location>
</feature>
<proteinExistence type="inferred from homology"/>
<dbReference type="PRINTS" id="PR00723">
    <property type="entry name" value="SUBTILISIN"/>
</dbReference>
<evidence type="ECO:0000256" key="2">
    <source>
        <dbReference type="ARBA" id="ARBA00022670"/>
    </source>
</evidence>
<evidence type="ECO:0000313" key="7">
    <source>
        <dbReference type="EMBL" id="BDI28791.1"/>
    </source>
</evidence>
<dbReference type="KEGG" id="ccot:CCAX7_008420"/>
<dbReference type="OrthoDB" id="9762689at2"/>
<dbReference type="SUPFAM" id="SSF52743">
    <property type="entry name" value="Subtilisin-like"/>
    <property type="match status" value="1"/>
</dbReference>
<dbReference type="Pfam" id="PF00082">
    <property type="entry name" value="Peptidase_S8"/>
    <property type="match status" value="2"/>
</dbReference>
<dbReference type="PROSITE" id="PS51892">
    <property type="entry name" value="SUBTILASE"/>
    <property type="match status" value="1"/>
</dbReference>
<dbReference type="InterPro" id="IPR036852">
    <property type="entry name" value="Peptidase_S8/S53_dom_sf"/>
</dbReference>
<comment type="similarity">
    <text evidence="1 5 6">Belongs to the peptidase S8 family.</text>
</comment>
<keyword evidence="8" id="KW-1185">Reference proteome</keyword>
<evidence type="ECO:0000256" key="1">
    <source>
        <dbReference type="ARBA" id="ARBA00011073"/>
    </source>
</evidence>
<dbReference type="InterPro" id="IPR022398">
    <property type="entry name" value="Peptidase_S8_His-AS"/>
</dbReference>
<dbReference type="Proteomes" id="UP000287394">
    <property type="component" value="Chromosome"/>
</dbReference>
<dbReference type="InterPro" id="IPR000209">
    <property type="entry name" value="Peptidase_S8/S53_dom"/>
</dbReference>